<reference evidence="2 3" key="1">
    <citation type="journal article" date="2009" name="Biosci. Biotechnol. Biochem.">
        <title>WeGAS: a web-based microbial genome annotation system.</title>
        <authorList>
            <person name="Lee D."/>
            <person name="Seo H."/>
            <person name="Park C."/>
            <person name="Park K."/>
        </authorList>
    </citation>
    <scope>NUCLEOTIDE SEQUENCE [LARGE SCALE GENOMIC DNA]</scope>
    <source>
        <strain evidence="3">ATCC 49049 / DSM 4359 / NBRC 107923 / NS-E</strain>
    </source>
</reference>
<dbReference type="InterPro" id="IPR018708">
    <property type="entry name" value="DUF2225"/>
</dbReference>
<proteinExistence type="predicted"/>
<accession>B9KB76</accession>
<protein>
    <recommendedName>
        <fullName evidence="4">DUF2225 domain-containing protein</fullName>
    </recommendedName>
</protein>
<dbReference type="Gene3D" id="1.25.40.10">
    <property type="entry name" value="Tetratricopeptide repeat domain"/>
    <property type="match status" value="1"/>
</dbReference>
<feature type="coiled-coil region" evidence="1">
    <location>
        <begin position="66"/>
        <end position="97"/>
    </location>
</feature>
<dbReference type="EMBL" id="CP000916">
    <property type="protein sequence ID" value="ACM22272.1"/>
    <property type="molecule type" value="Genomic_DNA"/>
</dbReference>
<dbReference type="InterPro" id="IPR019734">
    <property type="entry name" value="TPR_rpt"/>
</dbReference>
<name>B9KB76_THENN</name>
<gene>
    <name evidence="2" type="ordered locus">CTN_0096</name>
</gene>
<evidence type="ECO:0000313" key="3">
    <source>
        <dbReference type="Proteomes" id="UP000000445"/>
    </source>
</evidence>
<dbReference type="KEGG" id="tna:CTN_0096"/>
<dbReference type="Pfam" id="PF09986">
    <property type="entry name" value="DUF2225"/>
    <property type="match status" value="1"/>
</dbReference>
<keyword evidence="1" id="KW-0175">Coiled coil</keyword>
<dbReference type="RefSeq" id="WP_012644982.1">
    <property type="nucleotide sequence ID" value="NC_011978.1"/>
</dbReference>
<dbReference type="SMART" id="SM00028">
    <property type="entry name" value="TPR"/>
    <property type="match status" value="2"/>
</dbReference>
<sequence length="217" mass="26226">MRTFWEKEFTCPFCGHRFKKKMVFFDAVKIKSRDIDLKPIFEDVNPMLYEVVTCPNCYFSAFDRDFETIKIKGEETEKKLKKLLEEARKKIKIKDEETPTEAIKRYALSGIVYSVLNQRKKVAISYLKIAWIFREMGKPEDEKRYLERALREFENHFKYDSYEESDEPMILFYLGVLNQILGNRKEAARWYERLLGKHRDSLYAKVGRERWQDLRRS</sequence>
<keyword evidence="3" id="KW-1185">Reference proteome</keyword>
<evidence type="ECO:0008006" key="4">
    <source>
        <dbReference type="Google" id="ProtNLM"/>
    </source>
</evidence>
<organism evidence="2 3">
    <name type="scientific">Thermotoga neapolitana (strain ATCC 49049 / DSM 4359 / NBRC 107923 / NS-E)</name>
    <dbReference type="NCBI Taxonomy" id="309803"/>
    <lineage>
        <taxon>Bacteria</taxon>
        <taxon>Thermotogati</taxon>
        <taxon>Thermotogota</taxon>
        <taxon>Thermotogae</taxon>
        <taxon>Thermotogales</taxon>
        <taxon>Thermotogaceae</taxon>
        <taxon>Thermotoga</taxon>
    </lineage>
</organism>
<dbReference type="HOGENOM" id="CLU_074582_1_0_0"/>
<dbReference type="Proteomes" id="UP000000445">
    <property type="component" value="Chromosome"/>
</dbReference>
<dbReference type="eggNOG" id="COG1655">
    <property type="taxonomic scope" value="Bacteria"/>
</dbReference>
<dbReference type="SUPFAM" id="SSF48452">
    <property type="entry name" value="TPR-like"/>
    <property type="match status" value="1"/>
</dbReference>
<dbReference type="STRING" id="309803.CTN_0096"/>
<evidence type="ECO:0000313" key="2">
    <source>
        <dbReference type="EMBL" id="ACM22272.1"/>
    </source>
</evidence>
<dbReference type="AlphaFoldDB" id="B9KB76"/>
<dbReference type="InterPro" id="IPR011990">
    <property type="entry name" value="TPR-like_helical_dom_sf"/>
</dbReference>
<evidence type="ECO:0000256" key="1">
    <source>
        <dbReference type="SAM" id="Coils"/>
    </source>
</evidence>